<evidence type="ECO:0000313" key="2">
    <source>
        <dbReference type="Proteomes" id="UP000308886"/>
    </source>
</evidence>
<keyword evidence="2" id="KW-1185">Reference proteome</keyword>
<name>A0AC61QTB0_9BACT</name>
<dbReference type="Proteomes" id="UP000308886">
    <property type="component" value="Unassembled WGS sequence"/>
</dbReference>
<organism evidence="1 2">
    <name type="scientific">Palleniella muris</name>
    <dbReference type="NCBI Taxonomy" id="3038145"/>
    <lineage>
        <taxon>Bacteria</taxon>
        <taxon>Pseudomonadati</taxon>
        <taxon>Bacteroidota</taxon>
        <taxon>Bacteroidia</taxon>
        <taxon>Bacteroidales</taxon>
        <taxon>Prevotellaceae</taxon>
        <taxon>Palleniella</taxon>
    </lineage>
</organism>
<reference evidence="1" key="1">
    <citation type="submission" date="2019-04" db="EMBL/GenBank/DDBJ databases">
        <title>Microbes associate with the intestines of laboratory mice.</title>
        <authorList>
            <person name="Navarre W."/>
            <person name="Wong E."/>
            <person name="Huang K."/>
            <person name="Tropini C."/>
            <person name="Ng K."/>
            <person name="Yu B."/>
        </authorList>
    </citation>
    <scope>NUCLEOTIDE SEQUENCE</scope>
    <source>
        <strain evidence="1">NM73_A23</strain>
    </source>
</reference>
<dbReference type="EMBL" id="SRZC01000004">
    <property type="protein sequence ID" value="TGX83389.1"/>
    <property type="molecule type" value="Genomic_DNA"/>
</dbReference>
<gene>
    <name evidence="1" type="ORF">E5358_03810</name>
</gene>
<accession>A0AC61QTB0</accession>
<proteinExistence type="predicted"/>
<sequence length="645" mass="71353">MRKILLSIFALAALSASAADIYVSPNGSDTNDGTVGKPLKSLRIALRQARNLRRLNDPSVKGGVTIHVAKGTYNLYEPLYVRPEDSGTPDSPTLIKGEGAVISGGVAVTGWRKEGKLFVADTPEFNGNLIDFRQLYINGEKAVRARDVANFDDMAHILSLDKPNQVMYVPVTPAVKALERQYNAKNKQYAQPVEMVLHEMWCVANLRIKDIKIQGDSAAVTFHQPESTIQFEHPWPSPMVNTKPFTREDGKVLNLNSAFYLTGSKALLDAPGEWYHDVRSHKLYYYPRSGETLSMLNSKSAPAIVPALETLVEVKGTLERPVHDVRFEGITFSYSTWMRPTTDGHVPLQAGMFMYEGYKLRPQTRRPDRNNGLDNQGFLGRPAAAVVVSGSNDIAFDGCTFTHLGSSGIDYEEGTKGCVISNNIFTDIAGSGIVAGSFSPSAFETHLPYDPLDRRVVVDGLIIANNNIKDVTNEDWGTLGINCGYVANTIIAHNEISEVSYSGINLGWGWTQSVNCMRGNEVYRNYIHHYAKHMYDCAGIYTLSSQIKTYITENVVDEIYHPVYAHDPHHWFYLYCDEGSSGITVQDNWTPTEKYLRNSNGPCNTWENNGPAVNDSVKANAGIKAGLDIAGLRAKIQTKKPKKAN</sequence>
<evidence type="ECO:0000313" key="1">
    <source>
        <dbReference type="EMBL" id="TGX83389.1"/>
    </source>
</evidence>
<comment type="caution">
    <text evidence="1">The sequence shown here is derived from an EMBL/GenBank/DDBJ whole genome shotgun (WGS) entry which is preliminary data.</text>
</comment>
<protein>
    <submittedName>
        <fullName evidence="1">Right-handed parallel beta-helix repeat-containing protein</fullName>
    </submittedName>
</protein>